<feature type="domain" description="HTH iclR-type" evidence="4">
    <location>
        <begin position="17"/>
        <end position="79"/>
    </location>
</feature>
<evidence type="ECO:0000313" key="6">
    <source>
        <dbReference type="EMBL" id="RAV31492.1"/>
    </source>
</evidence>
<dbReference type="Pfam" id="PF01614">
    <property type="entry name" value="IclR_C"/>
    <property type="match status" value="1"/>
</dbReference>
<comment type="caution">
    <text evidence="6">The sequence shown here is derived from an EMBL/GenBank/DDBJ whole genome shotgun (WGS) entry which is preliminary data.</text>
</comment>
<dbReference type="RefSeq" id="WP_113631222.1">
    <property type="nucleotide sequence ID" value="NZ_QHCV01000086.1"/>
</dbReference>
<dbReference type="PANTHER" id="PTHR30136:SF24">
    <property type="entry name" value="HTH-TYPE TRANSCRIPTIONAL REPRESSOR ALLR"/>
    <property type="match status" value="1"/>
</dbReference>
<dbReference type="AlphaFoldDB" id="A0A364V4D2"/>
<evidence type="ECO:0000259" key="4">
    <source>
        <dbReference type="PROSITE" id="PS51077"/>
    </source>
</evidence>
<feature type="domain" description="IclR-ED" evidence="5">
    <location>
        <begin position="80"/>
        <end position="255"/>
    </location>
</feature>
<evidence type="ECO:0000256" key="1">
    <source>
        <dbReference type="ARBA" id="ARBA00023015"/>
    </source>
</evidence>
<keyword evidence="2" id="KW-0238">DNA-binding</keyword>
<dbReference type="InterPro" id="IPR014757">
    <property type="entry name" value="Tscrpt_reg_IclR_C"/>
</dbReference>
<keyword evidence="7" id="KW-1185">Reference proteome</keyword>
<dbReference type="Proteomes" id="UP000251577">
    <property type="component" value="Unassembled WGS sequence"/>
</dbReference>
<dbReference type="InterPro" id="IPR036390">
    <property type="entry name" value="WH_DNA-bd_sf"/>
</dbReference>
<keyword evidence="1" id="KW-0805">Transcription regulation</keyword>
<dbReference type="InterPro" id="IPR029016">
    <property type="entry name" value="GAF-like_dom_sf"/>
</dbReference>
<dbReference type="GO" id="GO:0003677">
    <property type="term" value="F:DNA binding"/>
    <property type="evidence" value="ECO:0007669"/>
    <property type="project" value="UniProtKB-KW"/>
</dbReference>
<dbReference type="GO" id="GO:0045892">
    <property type="term" value="P:negative regulation of DNA-templated transcription"/>
    <property type="evidence" value="ECO:0007669"/>
    <property type="project" value="TreeGrafter"/>
</dbReference>
<name>A0A364V4D2_9CORY</name>
<dbReference type="EMBL" id="QHCV01000086">
    <property type="protein sequence ID" value="RAV31492.1"/>
    <property type="molecule type" value="Genomic_DNA"/>
</dbReference>
<reference evidence="6 7" key="1">
    <citation type="journal article" date="2018" name="Syst. Appl. Microbiol.">
        <title>Corynebacterium heidelbergense sp. nov., isolated from the preen glands of Egyptian geese (Alopochen aegyptiacus).</title>
        <authorList>
            <person name="Braun M.S."/>
            <person name="Wang E."/>
            <person name="Zimmermann S."/>
            <person name="Wink M."/>
        </authorList>
    </citation>
    <scope>NUCLEOTIDE SEQUENCE [LARGE SCALE GENOMIC DNA]</scope>
    <source>
        <strain evidence="6 7">647</strain>
    </source>
</reference>
<dbReference type="GO" id="GO:0003700">
    <property type="term" value="F:DNA-binding transcription factor activity"/>
    <property type="evidence" value="ECO:0007669"/>
    <property type="project" value="TreeGrafter"/>
</dbReference>
<dbReference type="InterPro" id="IPR011991">
    <property type="entry name" value="ArsR-like_HTH"/>
</dbReference>
<evidence type="ECO:0000259" key="5">
    <source>
        <dbReference type="PROSITE" id="PS51078"/>
    </source>
</evidence>
<sequence length="255" mass="27525">MSQEDQPPAAQTRRGSITALANGIRVLQTLSHYPTLRGVTELAAETGLHKSTVSRILSTLEEHQLVERDGTTRRYRLGVGTVAIAGPLLAHLDVRRAGGEIIREITATTQESTALVTWTGVDGVVVDHVDSPRLVKHITPVGTRIGRLRAASMQVFLAECTAGHRQRLYSTNGLSDPQDVEAGLDEVAQRGYGLNDGRTDPEEWSVAAPIRDYDGRCIAAVLIAVPRSRMTDAARADLPARAVEAARQITQRLGG</sequence>
<dbReference type="SMART" id="SM00346">
    <property type="entry name" value="HTH_ICLR"/>
    <property type="match status" value="1"/>
</dbReference>
<dbReference type="SUPFAM" id="SSF55781">
    <property type="entry name" value="GAF domain-like"/>
    <property type="match status" value="1"/>
</dbReference>
<dbReference type="Gene3D" id="3.30.450.40">
    <property type="match status" value="1"/>
</dbReference>
<gene>
    <name evidence="6" type="ORF">DLJ54_08065</name>
</gene>
<protein>
    <submittedName>
        <fullName evidence="6">IclR family transcriptional regulator</fullName>
    </submittedName>
</protein>
<dbReference type="Pfam" id="PF09339">
    <property type="entry name" value="HTH_IclR"/>
    <property type="match status" value="1"/>
</dbReference>
<dbReference type="PROSITE" id="PS51078">
    <property type="entry name" value="ICLR_ED"/>
    <property type="match status" value="1"/>
</dbReference>
<evidence type="ECO:0000256" key="2">
    <source>
        <dbReference type="ARBA" id="ARBA00023125"/>
    </source>
</evidence>
<dbReference type="PROSITE" id="PS51077">
    <property type="entry name" value="HTH_ICLR"/>
    <property type="match status" value="1"/>
</dbReference>
<dbReference type="InterPro" id="IPR005471">
    <property type="entry name" value="Tscrpt_reg_IclR_N"/>
</dbReference>
<keyword evidence="3" id="KW-0804">Transcription</keyword>
<evidence type="ECO:0000313" key="7">
    <source>
        <dbReference type="Proteomes" id="UP000251577"/>
    </source>
</evidence>
<accession>A0A364V4D2</accession>
<dbReference type="Gene3D" id="1.10.10.10">
    <property type="entry name" value="Winged helix-like DNA-binding domain superfamily/Winged helix DNA-binding domain"/>
    <property type="match status" value="1"/>
</dbReference>
<evidence type="ECO:0000256" key="3">
    <source>
        <dbReference type="ARBA" id="ARBA00023163"/>
    </source>
</evidence>
<dbReference type="CDD" id="cd00090">
    <property type="entry name" value="HTH_ARSR"/>
    <property type="match status" value="1"/>
</dbReference>
<dbReference type="InterPro" id="IPR050707">
    <property type="entry name" value="HTH_MetabolicPath_Reg"/>
</dbReference>
<proteinExistence type="predicted"/>
<dbReference type="InterPro" id="IPR036388">
    <property type="entry name" value="WH-like_DNA-bd_sf"/>
</dbReference>
<dbReference type="PANTHER" id="PTHR30136">
    <property type="entry name" value="HELIX-TURN-HELIX TRANSCRIPTIONAL REGULATOR, ICLR FAMILY"/>
    <property type="match status" value="1"/>
</dbReference>
<dbReference type="SUPFAM" id="SSF46785">
    <property type="entry name" value="Winged helix' DNA-binding domain"/>
    <property type="match status" value="1"/>
</dbReference>
<organism evidence="6 7">
    <name type="scientific">Corynebacterium heidelbergense</name>
    <dbReference type="NCBI Taxonomy" id="2055947"/>
    <lineage>
        <taxon>Bacteria</taxon>
        <taxon>Bacillati</taxon>
        <taxon>Actinomycetota</taxon>
        <taxon>Actinomycetes</taxon>
        <taxon>Mycobacteriales</taxon>
        <taxon>Corynebacteriaceae</taxon>
        <taxon>Corynebacterium</taxon>
    </lineage>
</organism>